<feature type="transmembrane region" description="Helical" evidence="1">
    <location>
        <begin position="240"/>
        <end position="263"/>
    </location>
</feature>
<feature type="transmembrane region" description="Helical" evidence="1">
    <location>
        <begin position="269"/>
        <end position="287"/>
    </location>
</feature>
<keyword evidence="1" id="KW-0472">Membrane</keyword>
<proteinExistence type="predicted"/>
<dbReference type="PANTHER" id="PTHR23028:SF53">
    <property type="entry name" value="ACYL_TRANSF_3 DOMAIN-CONTAINING PROTEIN"/>
    <property type="match status" value="1"/>
</dbReference>
<dbReference type="Proteomes" id="UP001059617">
    <property type="component" value="Chromosome"/>
</dbReference>
<dbReference type="Pfam" id="PF01757">
    <property type="entry name" value="Acyl_transf_3"/>
    <property type="match status" value="1"/>
</dbReference>
<evidence type="ECO:0000313" key="4">
    <source>
        <dbReference type="Proteomes" id="UP001059617"/>
    </source>
</evidence>
<gene>
    <name evidence="3" type="ORF">Dfulv_23950</name>
</gene>
<evidence type="ECO:0000256" key="1">
    <source>
        <dbReference type="SAM" id="Phobius"/>
    </source>
</evidence>
<feature type="transmembrane region" description="Helical" evidence="1">
    <location>
        <begin position="330"/>
        <end position="353"/>
    </location>
</feature>
<reference evidence="3" key="1">
    <citation type="submission" date="2021-04" db="EMBL/GenBank/DDBJ databases">
        <authorList>
            <person name="Hartkoorn R.C."/>
            <person name="Beaudoing E."/>
            <person name="Hot D."/>
        </authorList>
    </citation>
    <scope>NUCLEOTIDE SEQUENCE</scope>
    <source>
        <strain evidence="3">NRRL B-16292</strain>
    </source>
</reference>
<dbReference type="GO" id="GO:0016746">
    <property type="term" value="F:acyltransferase activity"/>
    <property type="evidence" value="ECO:0007669"/>
    <property type="project" value="UniProtKB-KW"/>
</dbReference>
<keyword evidence="3" id="KW-0808">Transferase</keyword>
<keyword evidence="4" id="KW-1185">Reference proteome</keyword>
<evidence type="ECO:0000259" key="2">
    <source>
        <dbReference type="Pfam" id="PF01757"/>
    </source>
</evidence>
<dbReference type="InterPro" id="IPR050879">
    <property type="entry name" value="Acyltransferase_3"/>
</dbReference>
<sequence>MTTPDRPSRLPSLTGLRFPAALLVFVYHASLQLPSTSLFADQGLAGGFATAGAQLGALGVTFFFVLSGFVLTWSAREHDTPRAFWRRRLVKIYPNYVVAWILAMVVFAAAYTPAWQAVLNLFMLQVWVPDFFVNISVNPPSWSLGTEAIFYAAFPLLLVLANRIREDRLKYWIAGTVAGVVATPLVAYLVFPSTPGVPGGWEASESQYWFAYFLPPVRLLDFALGILVARAVLSGRWRDVGLGWSALLLAVAVPLASFVPYLYGQRAVTIVPIVLLIAAAATADAQGRFTPFRGRAARWLGEISFAFYLLHFIVLAAGRSLLGRTFGTPAAIALLAAELAVSIALAALLYTAVERPITRRFSTARRAAVVPQQRQPALTVEHSGGPSR</sequence>
<dbReference type="InterPro" id="IPR002656">
    <property type="entry name" value="Acyl_transf_3_dom"/>
</dbReference>
<feature type="transmembrane region" description="Helical" evidence="1">
    <location>
        <begin position="299"/>
        <end position="318"/>
    </location>
</feature>
<evidence type="ECO:0000313" key="3">
    <source>
        <dbReference type="EMBL" id="UWP87127.1"/>
    </source>
</evidence>
<dbReference type="EMBL" id="CP073720">
    <property type="protein sequence ID" value="UWP87127.1"/>
    <property type="molecule type" value="Genomic_DNA"/>
</dbReference>
<keyword evidence="1" id="KW-0812">Transmembrane</keyword>
<feature type="transmembrane region" description="Helical" evidence="1">
    <location>
        <begin position="172"/>
        <end position="191"/>
    </location>
</feature>
<name>A0ABY5WAP0_9ACTN</name>
<dbReference type="RefSeq" id="WP_259867003.1">
    <property type="nucleotide sequence ID" value="NZ_BAAAST010000175.1"/>
</dbReference>
<reference evidence="3" key="2">
    <citation type="submission" date="2022-09" db="EMBL/GenBank/DDBJ databases">
        <title>Biosynthetic gene clusters of Dactylosporangioum fulvum.</title>
        <authorList>
            <person name="Caradec T."/>
        </authorList>
    </citation>
    <scope>NUCLEOTIDE SEQUENCE</scope>
    <source>
        <strain evidence="3">NRRL B-16292</strain>
    </source>
</reference>
<feature type="transmembrane region" description="Helical" evidence="1">
    <location>
        <begin position="211"/>
        <end position="233"/>
    </location>
</feature>
<feature type="domain" description="Acyltransferase 3" evidence="2">
    <location>
        <begin position="12"/>
        <end position="346"/>
    </location>
</feature>
<dbReference type="PANTHER" id="PTHR23028">
    <property type="entry name" value="ACETYLTRANSFERASE"/>
    <property type="match status" value="1"/>
</dbReference>
<keyword evidence="3" id="KW-0012">Acyltransferase</keyword>
<accession>A0ABY5WAP0</accession>
<feature type="transmembrane region" description="Helical" evidence="1">
    <location>
        <begin position="142"/>
        <end position="160"/>
    </location>
</feature>
<feature type="transmembrane region" description="Helical" evidence="1">
    <location>
        <begin position="51"/>
        <end position="75"/>
    </location>
</feature>
<organism evidence="3 4">
    <name type="scientific">Dactylosporangium fulvum</name>
    <dbReference type="NCBI Taxonomy" id="53359"/>
    <lineage>
        <taxon>Bacteria</taxon>
        <taxon>Bacillati</taxon>
        <taxon>Actinomycetota</taxon>
        <taxon>Actinomycetes</taxon>
        <taxon>Micromonosporales</taxon>
        <taxon>Micromonosporaceae</taxon>
        <taxon>Dactylosporangium</taxon>
    </lineage>
</organism>
<protein>
    <submittedName>
        <fullName evidence="3">Acyltransferase</fullName>
    </submittedName>
</protein>
<keyword evidence="1" id="KW-1133">Transmembrane helix</keyword>
<feature type="transmembrane region" description="Helical" evidence="1">
    <location>
        <begin position="12"/>
        <end position="31"/>
    </location>
</feature>
<feature type="transmembrane region" description="Helical" evidence="1">
    <location>
        <begin position="96"/>
        <end position="122"/>
    </location>
</feature>